<dbReference type="EMBL" id="SNRY01001780">
    <property type="protein sequence ID" value="KAA6328671.1"/>
    <property type="molecule type" value="Genomic_DNA"/>
</dbReference>
<proteinExistence type="predicted"/>
<accession>A0A5J4R6E0</accession>
<sequence>YNLEMIMALAFRVHSHNAEVFRSWLIKRVCSKQSLVMKQLIDERKINLN</sequence>
<dbReference type="AlphaFoldDB" id="A0A5J4R6E0"/>
<comment type="caution">
    <text evidence="1">The sequence shown here is derived from an EMBL/GenBank/DDBJ whole genome shotgun (WGS) entry which is preliminary data.</text>
</comment>
<gene>
    <name evidence="1" type="ORF">EZS27_022453</name>
</gene>
<feature type="non-terminal residue" evidence="1">
    <location>
        <position position="1"/>
    </location>
</feature>
<organism evidence="1">
    <name type="scientific">termite gut metagenome</name>
    <dbReference type="NCBI Taxonomy" id="433724"/>
    <lineage>
        <taxon>unclassified sequences</taxon>
        <taxon>metagenomes</taxon>
        <taxon>organismal metagenomes</taxon>
    </lineage>
</organism>
<evidence type="ECO:0000313" key="1">
    <source>
        <dbReference type="EMBL" id="KAA6328671.1"/>
    </source>
</evidence>
<name>A0A5J4R6E0_9ZZZZ</name>
<protein>
    <submittedName>
        <fullName evidence="1">Uncharacterized protein</fullName>
    </submittedName>
</protein>
<reference evidence="1" key="1">
    <citation type="submission" date="2019-03" db="EMBL/GenBank/DDBJ databases">
        <title>Single cell metagenomics reveals metabolic interactions within the superorganism composed of flagellate Streblomastix strix and complex community of Bacteroidetes bacteria on its surface.</title>
        <authorList>
            <person name="Treitli S.C."/>
            <person name="Kolisko M."/>
            <person name="Husnik F."/>
            <person name="Keeling P."/>
            <person name="Hampl V."/>
        </authorList>
    </citation>
    <scope>NUCLEOTIDE SEQUENCE</scope>
    <source>
        <strain evidence="1">STM</strain>
    </source>
</reference>